<keyword evidence="2" id="KW-1133">Transmembrane helix</keyword>
<feature type="transmembrane region" description="Helical" evidence="2">
    <location>
        <begin position="328"/>
        <end position="346"/>
    </location>
</feature>
<dbReference type="OrthoDB" id="433309at2759"/>
<dbReference type="OMA" id="AFNINFA"/>
<dbReference type="Proteomes" id="UP000683925">
    <property type="component" value="Unassembled WGS sequence"/>
</dbReference>
<dbReference type="PROSITE" id="PS50042">
    <property type="entry name" value="CNMP_BINDING_3"/>
    <property type="match status" value="1"/>
</dbReference>
<protein>
    <recommendedName>
        <fullName evidence="3">Cyclic nucleotide-binding domain-containing protein</fullName>
    </recommendedName>
</protein>
<evidence type="ECO:0000256" key="2">
    <source>
        <dbReference type="SAM" id="Phobius"/>
    </source>
</evidence>
<dbReference type="EMBL" id="CAJJDP010000020">
    <property type="protein sequence ID" value="CAD8147991.1"/>
    <property type="molecule type" value="Genomic_DNA"/>
</dbReference>
<proteinExistence type="predicted"/>
<feature type="domain" description="Cyclic nucleotide-binding" evidence="3">
    <location>
        <begin position="487"/>
        <end position="567"/>
    </location>
</feature>
<feature type="transmembrane region" description="Helical" evidence="2">
    <location>
        <begin position="298"/>
        <end position="316"/>
    </location>
</feature>
<gene>
    <name evidence="4" type="ORF">POCTA_138.1.T0200301</name>
</gene>
<organism evidence="4 5">
    <name type="scientific">Paramecium octaurelia</name>
    <dbReference type="NCBI Taxonomy" id="43137"/>
    <lineage>
        <taxon>Eukaryota</taxon>
        <taxon>Sar</taxon>
        <taxon>Alveolata</taxon>
        <taxon>Ciliophora</taxon>
        <taxon>Intramacronucleata</taxon>
        <taxon>Oligohymenophorea</taxon>
        <taxon>Peniculida</taxon>
        <taxon>Parameciidae</taxon>
        <taxon>Paramecium</taxon>
    </lineage>
</organism>
<dbReference type="PANTHER" id="PTHR47823">
    <property type="entry name" value="ION_TRANS DOMAIN-CONTAINING PROTEIN"/>
    <property type="match status" value="1"/>
</dbReference>
<dbReference type="AlphaFoldDB" id="A0A8S1T2J0"/>
<evidence type="ECO:0000313" key="5">
    <source>
        <dbReference type="Proteomes" id="UP000683925"/>
    </source>
</evidence>
<feature type="transmembrane region" description="Helical" evidence="2">
    <location>
        <begin position="358"/>
        <end position="378"/>
    </location>
</feature>
<reference evidence="4" key="1">
    <citation type="submission" date="2021-01" db="EMBL/GenBank/DDBJ databases">
        <authorList>
            <consortium name="Genoscope - CEA"/>
            <person name="William W."/>
        </authorList>
    </citation>
    <scope>NUCLEOTIDE SEQUENCE</scope>
</reference>
<evidence type="ECO:0000256" key="1">
    <source>
        <dbReference type="SAM" id="Coils"/>
    </source>
</evidence>
<evidence type="ECO:0000313" key="4">
    <source>
        <dbReference type="EMBL" id="CAD8147991.1"/>
    </source>
</evidence>
<dbReference type="Pfam" id="PF07885">
    <property type="entry name" value="Ion_trans_2"/>
    <property type="match status" value="1"/>
</dbReference>
<sequence>MSIGQVHPSSSIPIDLKEYKTEIDSLKLFYTIRQSKQTSKETSLIIQSPKKFTFIQIFSANSNRQFLSPKHSLFMLQDYTNQDEVINCFQEKSIKMKFGSAVRKLTILQQFFRYVGKQKKQENLFQSKQIQRKRQKLPFYPDQLYLWKQFMSLQTAATLMLYPIYISLSDFNEFDSLTIITFLLDGLYLIDIILKQITCQIDNNYNLINNFIDIFLFNLQRWLILDIISIIPYKLFAPTFFDLMGLNLLKLLRFIKYFCYNERQIYQESHNSLEKSEYFEKLFQLDGKILSILKIFKNMLIFISLFGCLFHSVLLYEGLAQKENNYSIYIQGLYWAIQTVTVIGYGDIPLTTSMQYNLTIIWIFIGVGFYSLTIGNLADILEQQSSTDGFEEDLEALETLMQKIIIPEELSNQLFSYFQYNIENNPFWNYRKQIIFINKNHRIIETLPSQLKIFAIAFCQKQLIENVNMFAFNINFAAAILPYFTMYNFKQFDTIYYNGSPSLDVYFLVSGEVRLCDEQGNTLLNIQEGYIFGEIEILEDCYRKQSAVACRDSLVIICPISQFLQLIQEDESLLFEIEQLGLRRKLLLQENLSRIKKNAKQLKRINVIEGDPMTQYVYKKYLLEKQFKANVIKESYQQIHKRLLRNIFGHQQEKKWKHRAMFKMAVRKIIDHLKQSKSQQKKTSGVIGKQMLQNFAQVKQQELKIQNQIYKNKKNGKCQQRVKVKDILKHFSQKDSAPMLITPYPYYEEILKERKEEKQQFKQKQNKILELSNRLIKINLIGQFQICNTLYEDLIEQIDILYDAQYQTHESQDQVESVYYQIYSLVSSID</sequence>
<dbReference type="PANTHER" id="PTHR47823:SF9">
    <property type="entry name" value="CHROMOSOME UNDETERMINED SCAFFOLD_10, WHOLE GENOME SHOTGUN SEQUENCE"/>
    <property type="match status" value="1"/>
</dbReference>
<keyword evidence="2" id="KW-0812">Transmembrane</keyword>
<name>A0A8S1T2J0_PAROT</name>
<dbReference type="Pfam" id="PF00027">
    <property type="entry name" value="cNMP_binding"/>
    <property type="match status" value="1"/>
</dbReference>
<comment type="caution">
    <text evidence="4">The sequence shown here is derived from an EMBL/GenBank/DDBJ whole genome shotgun (WGS) entry which is preliminary data.</text>
</comment>
<dbReference type="CDD" id="cd00038">
    <property type="entry name" value="CAP_ED"/>
    <property type="match status" value="1"/>
</dbReference>
<keyword evidence="1" id="KW-0175">Coiled coil</keyword>
<dbReference type="InterPro" id="IPR000595">
    <property type="entry name" value="cNMP-bd_dom"/>
</dbReference>
<keyword evidence="5" id="KW-1185">Reference proteome</keyword>
<dbReference type="InterPro" id="IPR013099">
    <property type="entry name" value="K_chnl_dom"/>
</dbReference>
<accession>A0A8S1T2J0</accession>
<feature type="coiled-coil region" evidence="1">
    <location>
        <begin position="747"/>
        <end position="774"/>
    </location>
</feature>
<keyword evidence="2" id="KW-0472">Membrane</keyword>
<evidence type="ECO:0000259" key="3">
    <source>
        <dbReference type="PROSITE" id="PS50042"/>
    </source>
</evidence>